<dbReference type="GO" id="GO:0005794">
    <property type="term" value="C:Golgi apparatus"/>
    <property type="evidence" value="ECO:0007669"/>
    <property type="project" value="TreeGrafter"/>
</dbReference>
<reference evidence="14" key="1">
    <citation type="journal article" date="2010" name="Science">
        <title>Plasticity of animal genome architecture unmasked by rapid evolution of a pelagic tunicate.</title>
        <authorList>
            <person name="Denoeud F."/>
            <person name="Henriet S."/>
            <person name="Mungpakdee S."/>
            <person name="Aury J.M."/>
            <person name="Da Silva C."/>
            <person name="Brinkmann H."/>
            <person name="Mikhaleva J."/>
            <person name="Olsen L.C."/>
            <person name="Jubin C."/>
            <person name="Canestro C."/>
            <person name="Bouquet J.M."/>
            <person name="Danks G."/>
            <person name="Poulain J."/>
            <person name="Campsteijn C."/>
            <person name="Adamski M."/>
            <person name="Cross I."/>
            <person name="Yadetie F."/>
            <person name="Muffato M."/>
            <person name="Louis A."/>
            <person name="Butcher S."/>
            <person name="Tsagkogeorga G."/>
            <person name="Konrad A."/>
            <person name="Singh S."/>
            <person name="Jensen M.F."/>
            <person name="Cong E.H."/>
            <person name="Eikeseth-Otteraa H."/>
            <person name="Noel B."/>
            <person name="Anthouard V."/>
            <person name="Porcel B.M."/>
            <person name="Kachouri-Lafond R."/>
            <person name="Nishino A."/>
            <person name="Ugolini M."/>
            <person name="Chourrout P."/>
            <person name="Nishida H."/>
            <person name="Aasland R."/>
            <person name="Huzurbazar S."/>
            <person name="Westhof E."/>
            <person name="Delsuc F."/>
            <person name="Lehrach H."/>
            <person name="Reinhardt R."/>
            <person name="Weissenbach J."/>
            <person name="Roy S.W."/>
            <person name="Artiguenave F."/>
            <person name="Postlethwait J.H."/>
            <person name="Manak J.R."/>
            <person name="Thompson E.M."/>
            <person name="Jaillon O."/>
            <person name="Du Pasquier L."/>
            <person name="Boudinot P."/>
            <person name="Liberles D.A."/>
            <person name="Volff J.N."/>
            <person name="Philippe H."/>
            <person name="Lenhard B."/>
            <person name="Roest Crollius H."/>
            <person name="Wincker P."/>
            <person name="Chourrout D."/>
        </authorList>
    </citation>
    <scope>NUCLEOTIDE SEQUENCE [LARGE SCALE GENOMIC DNA]</scope>
</reference>
<evidence type="ECO:0000256" key="3">
    <source>
        <dbReference type="ARBA" id="ARBA00005735"/>
    </source>
</evidence>
<comment type="pathway">
    <text evidence="2 11">Protein modification; protein glycosylation.</text>
</comment>
<name>E4WST0_OIKDI</name>
<dbReference type="InterPro" id="IPR027791">
    <property type="entry name" value="Galactosyl_T_C"/>
</dbReference>
<dbReference type="Pfam" id="PF02709">
    <property type="entry name" value="Glyco_transf_7C"/>
    <property type="match status" value="1"/>
</dbReference>
<keyword evidence="8 11" id="KW-1133">Transmembrane helix</keyword>
<feature type="domain" description="Galactosyltransferase N-terminal" evidence="13">
    <location>
        <begin position="125"/>
        <end position="261"/>
    </location>
</feature>
<dbReference type="PANTHER" id="PTHR19300:SF61">
    <property type="entry name" value="BETA-1,4-N-ACETYLGALACTOSAMINYLTRANSFERASE"/>
    <property type="match status" value="1"/>
</dbReference>
<dbReference type="InterPro" id="IPR027995">
    <property type="entry name" value="Galactosyl_T_N"/>
</dbReference>
<keyword evidence="7 11" id="KW-0735">Signal-anchor</keyword>
<evidence type="ECO:0000256" key="8">
    <source>
        <dbReference type="ARBA" id="ARBA00022989"/>
    </source>
</evidence>
<keyword evidence="9 11" id="KW-0472">Membrane</keyword>
<feature type="transmembrane region" description="Helical" evidence="11">
    <location>
        <begin position="12"/>
        <end position="28"/>
    </location>
</feature>
<dbReference type="Pfam" id="PF13733">
    <property type="entry name" value="Glyco_transf_7N"/>
    <property type="match status" value="1"/>
</dbReference>
<dbReference type="PRINTS" id="PR02050">
    <property type="entry name" value="B14GALTRFASE"/>
</dbReference>
<sequence length="411" mass="47697">MKESTNLTIGKIFYVLVFFQFPLLHIFHKGHTSIPLFASYDGNYYKTLVKELSSDIWEFINEDQKKLASIQSKNEGIKDSKEYELVKDSISSFLIDTALEDVTNNIFHLPEPEKSHDYPSNWQNCLETPPKLRGQIEVNLNQTNGPKTFPEIASESPALKPGGHWSPAYCKARNRVAIVIPYRDREVHLRYFLIYMHKTLQRQELDYQIFVVNQVDDNSFNRAKLLNVGFVEAMKMYDWQCFVFHDVDLVLENDKCLYRCPEMPRHISVAIDKFKYKLLYAAIFGGITSMNTAQFTQLNGYSNLFWGWGGEDDDMFNRIRFANMKILRPPPTTARFKMIKHDHESSNKPNPKRFSLLKNSLSRMSEDGLNSLEYTVKAFHKLPTHTMIDVDLGSDGRPKAKVTIQQLRPQT</sequence>
<evidence type="ECO:0000313" key="15">
    <source>
        <dbReference type="Proteomes" id="UP000001307"/>
    </source>
</evidence>
<dbReference type="SUPFAM" id="SSF53448">
    <property type="entry name" value="Nucleotide-diphospho-sugar transferases"/>
    <property type="match status" value="1"/>
</dbReference>
<proteinExistence type="inferred from homology"/>
<feature type="domain" description="Galactosyltransferase C-terminal" evidence="12">
    <location>
        <begin position="265"/>
        <end position="342"/>
    </location>
</feature>
<evidence type="ECO:0000256" key="9">
    <source>
        <dbReference type="ARBA" id="ARBA00023136"/>
    </source>
</evidence>
<dbReference type="EC" id="2.4.1.-" evidence="11"/>
<dbReference type="Gene3D" id="3.90.550.10">
    <property type="entry name" value="Spore Coat Polysaccharide Biosynthesis Protein SpsA, Chain A"/>
    <property type="match status" value="1"/>
</dbReference>
<dbReference type="EMBL" id="FN653016">
    <property type="protein sequence ID" value="CBY06895.1"/>
    <property type="molecule type" value="Genomic_DNA"/>
</dbReference>
<dbReference type="Proteomes" id="UP000001307">
    <property type="component" value="Unassembled WGS sequence"/>
</dbReference>
<dbReference type="GO" id="GO:0016020">
    <property type="term" value="C:membrane"/>
    <property type="evidence" value="ECO:0007669"/>
    <property type="project" value="UniProtKB-SubCell"/>
</dbReference>
<dbReference type="InterPro" id="IPR003859">
    <property type="entry name" value="Galactosyl_T"/>
</dbReference>
<comment type="similarity">
    <text evidence="3 11">Belongs to the glycosyltransferase 7 family.</text>
</comment>
<accession>E4WST0</accession>
<evidence type="ECO:0000256" key="11">
    <source>
        <dbReference type="RuleBase" id="RU368121"/>
    </source>
</evidence>
<evidence type="ECO:0000256" key="5">
    <source>
        <dbReference type="ARBA" id="ARBA00022679"/>
    </source>
</evidence>
<keyword evidence="5 11" id="KW-0808">Transferase</keyword>
<keyword evidence="10 11" id="KW-0325">Glycoprotein</keyword>
<keyword evidence="4 11" id="KW-0328">Glycosyltransferase</keyword>
<dbReference type="GO" id="GO:0008378">
    <property type="term" value="F:galactosyltransferase activity"/>
    <property type="evidence" value="ECO:0007669"/>
    <property type="project" value="TreeGrafter"/>
</dbReference>
<organism evidence="14">
    <name type="scientific">Oikopleura dioica</name>
    <name type="common">Tunicate</name>
    <dbReference type="NCBI Taxonomy" id="34765"/>
    <lineage>
        <taxon>Eukaryota</taxon>
        <taxon>Metazoa</taxon>
        <taxon>Chordata</taxon>
        <taxon>Tunicata</taxon>
        <taxon>Appendicularia</taxon>
        <taxon>Copelata</taxon>
        <taxon>Oikopleuridae</taxon>
        <taxon>Oikopleura</taxon>
    </lineage>
</organism>
<protein>
    <recommendedName>
        <fullName evidence="11">Beta-1,4-galactosyltransferase</fullName>
        <ecNumber evidence="11">2.4.1.-</ecNumber>
    </recommendedName>
</protein>
<gene>
    <name evidence="14" type="ORF">GSOID_T00005967001</name>
</gene>
<comment type="function">
    <text evidence="11">Catalyses the transfer of galactose onto proteins or lipids.</text>
</comment>
<keyword evidence="15" id="KW-1185">Reference proteome</keyword>
<comment type="subcellular location">
    <subcellularLocation>
        <location evidence="1">Membrane</location>
        <topology evidence="1">Single-pass type II membrane protein</topology>
    </subcellularLocation>
</comment>
<dbReference type="UniPathway" id="UPA00378"/>
<evidence type="ECO:0000256" key="1">
    <source>
        <dbReference type="ARBA" id="ARBA00004606"/>
    </source>
</evidence>
<dbReference type="GO" id="GO:0005975">
    <property type="term" value="P:carbohydrate metabolic process"/>
    <property type="evidence" value="ECO:0007669"/>
    <property type="project" value="InterPro"/>
</dbReference>
<dbReference type="InterPro" id="IPR029044">
    <property type="entry name" value="Nucleotide-diphossugar_trans"/>
</dbReference>
<dbReference type="OrthoDB" id="10038994at2759"/>
<evidence type="ECO:0000256" key="2">
    <source>
        <dbReference type="ARBA" id="ARBA00004922"/>
    </source>
</evidence>
<evidence type="ECO:0000256" key="6">
    <source>
        <dbReference type="ARBA" id="ARBA00022692"/>
    </source>
</evidence>
<dbReference type="AlphaFoldDB" id="E4WST0"/>
<evidence type="ECO:0000256" key="4">
    <source>
        <dbReference type="ARBA" id="ARBA00022676"/>
    </source>
</evidence>
<evidence type="ECO:0000256" key="7">
    <source>
        <dbReference type="ARBA" id="ARBA00022968"/>
    </source>
</evidence>
<keyword evidence="6 11" id="KW-0812">Transmembrane</keyword>
<dbReference type="CDD" id="cd00899">
    <property type="entry name" value="b4GalT"/>
    <property type="match status" value="1"/>
</dbReference>
<evidence type="ECO:0000259" key="13">
    <source>
        <dbReference type="Pfam" id="PF13733"/>
    </source>
</evidence>
<dbReference type="FunCoup" id="E4WST0">
    <property type="interactions" value="80"/>
</dbReference>
<evidence type="ECO:0000259" key="12">
    <source>
        <dbReference type="Pfam" id="PF02709"/>
    </source>
</evidence>
<evidence type="ECO:0000256" key="10">
    <source>
        <dbReference type="ARBA" id="ARBA00023180"/>
    </source>
</evidence>
<dbReference type="PANTHER" id="PTHR19300">
    <property type="entry name" value="BETA-1,4-GALACTOSYLTRANSFERASE"/>
    <property type="match status" value="1"/>
</dbReference>
<dbReference type="InParanoid" id="E4WST0"/>
<evidence type="ECO:0000313" key="14">
    <source>
        <dbReference type="EMBL" id="CBY06895.1"/>
    </source>
</evidence>